<dbReference type="GO" id="GO:0006950">
    <property type="term" value="P:response to stress"/>
    <property type="evidence" value="ECO:0007669"/>
    <property type="project" value="TreeGrafter"/>
</dbReference>
<dbReference type="PANTHER" id="PTHR33164:SF43">
    <property type="entry name" value="HTH-TYPE TRANSCRIPTIONAL REPRESSOR YETL"/>
    <property type="match status" value="1"/>
</dbReference>
<dbReference type="PANTHER" id="PTHR33164">
    <property type="entry name" value="TRANSCRIPTIONAL REGULATOR, MARR FAMILY"/>
    <property type="match status" value="1"/>
</dbReference>
<accession>A0AAV3U6N3</accession>
<name>A0AAV3U6N3_9ALTE</name>
<dbReference type="InterPro" id="IPR000835">
    <property type="entry name" value="HTH_MarR-typ"/>
</dbReference>
<dbReference type="PROSITE" id="PS50995">
    <property type="entry name" value="HTH_MARR_2"/>
    <property type="match status" value="1"/>
</dbReference>
<evidence type="ECO:0000259" key="1">
    <source>
        <dbReference type="PROSITE" id="PS50995"/>
    </source>
</evidence>
<dbReference type="InterPro" id="IPR039422">
    <property type="entry name" value="MarR/SlyA-like"/>
</dbReference>
<protein>
    <submittedName>
        <fullName evidence="2">MarR family transcriptional regulator</fullName>
    </submittedName>
</protein>
<dbReference type="InterPro" id="IPR036388">
    <property type="entry name" value="WH-like_DNA-bd_sf"/>
</dbReference>
<evidence type="ECO:0000313" key="2">
    <source>
        <dbReference type="EMBL" id="GAA4954660.1"/>
    </source>
</evidence>
<dbReference type="RefSeq" id="WP_345426294.1">
    <property type="nucleotide sequence ID" value="NZ_AP031496.1"/>
</dbReference>
<keyword evidence="3" id="KW-1185">Reference proteome</keyword>
<sequence>MPLSHLAIERIAAVFHGYKTHISQEFAAAGVQGPPIQLRVLRLIQQLSPCTGQMLATEMKRDKAQITRLLQEMKTNGLVQQVPNPADKRSQLLEITATGQQTMVTMIAADDRVLAKLSALLTDEESKSLMATLEKLDDALNRSSLV</sequence>
<dbReference type="GO" id="GO:0003700">
    <property type="term" value="F:DNA-binding transcription factor activity"/>
    <property type="evidence" value="ECO:0007669"/>
    <property type="project" value="InterPro"/>
</dbReference>
<dbReference type="SUPFAM" id="SSF46785">
    <property type="entry name" value="Winged helix' DNA-binding domain"/>
    <property type="match status" value="1"/>
</dbReference>
<organism evidence="2 3">
    <name type="scientific">Halioxenophilus aromaticivorans</name>
    <dbReference type="NCBI Taxonomy" id="1306992"/>
    <lineage>
        <taxon>Bacteria</taxon>
        <taxon>Pseudomonadati</taxon>
        <taxon>Pseudomonadota</taxon>
        <taxon>Gammaproteobacteria</taxon>
        <taxon>Alteromonadales</taxon>
        <taxon>Alteromonadaceae</taxon>
        <taxon>Halioxenophilus</taxon>
    </lineage>
</organism>
<dbReference type="Proteomes" id="UP001409585">
    <property type="component" value="Unassembled WGS sequence"/>
</dbReference>
<evidence type="ECO:0000313" key="3">
    <source>
        <dbReference type="Proteomes" id="UP001409585"/>
    </source>
</evidence>
<dbReference type="Pfam" id="PF12802">
    <property type="entry name" value="MarR_2"/>
    <property type="match status" value="1"/>
</dbReference>
<dbReference type="InterPro" id="IPR036390">
    <property type="entry name" value="WH_DNA-bd_sf"/>
</dbReference>
<feature type="domain" description="HTH marR-type" evidence="1">
    <location>
        <begin position="1"/>
        <end position="138"/>
    </location>
</feature>
<dbReference type="PRINTS" id="PR00598">
    <property type="entry name" value="HTHMARR"/>
</dbReference>
<gene>
    <name evidence="2" type="ORF">GCM10025791_38440</name>
</gene>
<dbReference type="AlphaFoldDB" id="A0AAV3U6N3"/>
<proteinExistence type="predicted"/>
<dbReference type="SMART" id="SM00347">
    <property type="entry name" value="HTH_MARR"/>
    <property type="match status" value="1"/>
</dbReference>
<dbReference type="EMBL" id="BAABLX010000063">
    <property type="protein sequence ID" value="GAA4954660.1"/>
    <property type="molecule type" value="Genomic_DNA"/>
</dbReference>
<comment type="caution">
    <text evidence="2">The sequence shown here is derived from an EMBL/GenBank/DDBJ whole genome shotgun (WGS) entry which is preliminary data.</text>
</comment>
<reference evidence="3" key="1">
    <citation type="journal article" date="2019" name="Int. J. Syst. Evol. Microbiol.">
        <title>The Global Catalogue of Microorganisms (GCM) 10K type strain sequencing project: providing services to taxonomists for standard genome sequencing and annotation.</title>
        <authorList>
            <consortium name="The Broad Institute Genomics Platform"/>
            <consortium name="The Broad Institute Genome Sequencing Center for Infectious Disease"/>
            <person name="Wu L."/>
            <person name="Ma J."/>
        </authorList>
    </citation>
    <scope>NUCLEOTIDE SEQUENCE [LARGE SCALE GENOMIC DNA]</scope>
    <source>
        <strain evidence="3">JCM 19134</strain>
    </source>
</reference>
<dbReference type="Gene3D" id="1.10.10.10">
    <property type="entry name" value="Winged helix-like DNA-binding domain superfamily/Winged helix DNA-binding domain"/>
    <property type="match status" value="1"/>
</dbReference>